<dbReference type="AlphaFoldDB" id="A0A6C0J0Y1"/>
<protein>
    <submittedName>
        <fullName evidence="1">Uncharacterized protein</fullName>
    </submittedName>
</protein>
<reference evidence="1" key="1">
    <citation type="journal article" date="2020" name="Nature">
        <title>Giant virus diversity and host interactions through global metagenomics.</title>
        <authorList>
            <person name="Schulz F."/>
            <person name="Roux S."/>
            <person name="Paez-Espino D."/>
            <person name="Jungbluth S."/>
            <person name="Walsh D.A."/>
            <person name="Denef V.J."/>
            <person name="McMahon K.D."/>
            <person name="Konstantinidis K.T."/>
            <person name="Eloe-Fadrosh E.A."/>
            <person name="Kyrpides N.C."/>
            <person name="Woyke T."/>
        </authorList>
    </citation>
    <scope>NUCLEOTIDE SEQUENCE</scope>
    <source>
        <strain evidence="1">GVMAG-M-3300025699-48</strain>
    </source>
</reference>
<accession>A0A6C0J0Y1</accession>
<evidence type="ECO:0000313" key="1">
    <source>
        <dbReference type="EMBL" id="QHT99311.1"/>
    </source>
</evidence>
<organism evidence="1">
    <name type="scientific">viral metagenome</name>
    <dbReference type="NCBI Taxonomy" id="1070528"/>
    <lineage>
        <taxon>unclassified sequences</taxon>
        <taxon>metagenomes</taxon>
        <taxon>organismal metagenomes</taxon>
    </lineage>
</organism>
<name>A0A6C0J0Y1_9ZZZZ</name>
<sequence length="372" mass="44712">MITNNMVYYISTNVVNNNINKYITEYDGISYCILNYDENMLCRDDVVNGIYRSIILSFPEKKLLAFAPIKTLSIDKFKEKNKKLTDIAIHEYIDGRLMQVFYDERILKWQIRSITNNNEIPSTDELLFIEATAGNINNPFDELAILEYFPKNYCYTFCLKTQYSLQSSMYLISIYEIIDNNIIKYIPQYEYEKWSSFSNLNGIICFPTNENIYESYGELNEDIQYNYNKKKLVLTNTETGYETTVSTNEYKLFKQSQTVDNLLIYKYLCLQRINKENDYVMKFSSMKNTFYLVKQLYDWLIRTVHCMYIDYFIEKKANYIPTKYKNDIQNIHNMYIYSLNKKEPMLITKHIIKEYYDKKDPYEIMNILNYYE</sequence>
<proteinExistence type="predicted"/>
<dbReference type="EMBL" id="MN740307">
    <property type="protein sequence ID" value="QHT99311.1"/>
    <property type="molecule type" value="Genomic_DNA"/>
</dbReference>